<feature type="compositionally biased region" description="Polar residues" evidence="5">
    <location>
        <begin position="8"/>
        <end position="18"/>
    </location>
</feature>
<dbReference type="GO" id="GO:1990275">
    <property type="term" value="F:preribosome binding"/>
    <property type="evidence" value="ECO:0007669"/>
    <property type="project" value="TreeGrafter"/>
</dbReference>
<dbReference type="eggNOG" id="KOG0733">
    <property type="taxonomic scope" value="Eukaryota"/>
</dbReference>
<dbReference type="OrthoDB" id="27435at2759"/>
<evidence type="ECO:0000256" key="3">
    <source>
        <dbReference type="ARBA" id="ARBA00022741"/>
    </source>
</evidence>
<feature type="region of interest" description="Disordered" evidence="5">
    <location>
        <begin position="739"/>
        <end position="763"/>
    </location>
</feature>
<evidence type="ECO:0000256" key="2">
    <source>
        <dbReference type="ARBA" id="ARBA00022737"/>
    </source>
</evidence>
<dbReference type="Gene3D" id="3.40.50.300">
    <property type="entry name" value="P-loop containing nucleotide triphosphate hydrolases"/>
    <property type="match status" value="2"/>
</dbReference>
<dbReference type="InParanoid" id="W4KBA0"/>
<dbReference type="STRING" id="747525.W4KBA0"/>
<evidence type="ECO:0000256" key="5">
    <source>
        <dbReference type="SAM" id="MobiDB-lite"/>
    </source>
</evidence>
<dbReference type="InterPro" id="IPR003959">
    <property type="entry name" value="ATPase_AAA_core"/>
</dbReference>
<keyword evidence="4" id="KW-0067">ATP-binding</keyword>
<dbReference type="InterPro" id="IPR027417">
    <property type="entry name" value="P-loop_NTPase"/>
</dbReference>
<dbReference type="GO" id="GO:0005634">
    <property type="term" value="C:nucleus"/>
    <property type="evidence" value="ECO:0007669"/>
    <property type="project" value="TreeGrafter"/>
</dbReference>
<evidence type="ECO:0000313" key="7">
    <source>
        <dbReference type="EMBL" id="ETW82640.1"/>
    </source>
</evidence>
<dbReference type="CDD" id="cd19518">
    <property type="entry name" value="RecA-like_NVL_r1-like"/>
    <property type="match status" value="1"/>
</dbReference>
<dbReference type="RefSeq" id="XP_009544985.1">
    <property type="nucleotide sequence ID" value="XM_009546690.1"/>
</dbReference>
<dbReference type="GO" id="GO:0005524">
    <property type="term" value="F:ATP binding"/>
    <property type="evidence" value="ECO:0007669"/>
    <property type="project" value="UniProtKB-KW"/>
</dbReference>
<proteinExistence type="inferred from homology"/>
<dbReference type="PANTHER" id="PTHR23077:SF171">
    <property type="entry name" value="NUCLEAR VALOSIN-CONTAINING PROTEIN-LIKE"/>
    <property type="match status" value="1"/>
</dbReference>
<dbReference type="GeneID" id="20667754"/>
<feature type="compositionally biased region" description="Low complexity" evidence="5">
    <location>
        <begin position="34"/>
        <end position="44"/>
    </location>
</feature>
<protein>
    <submittedName>
        <fullName evidence="7">AAA ATPase</fullName>
    </submittedName>
</protein>
<dbReference type="InterPro" id="IPR041569">
    <property type="entry name" value="AAA_lid_3"/>
</dbReference>
<dbReference type="Pfam" id="PF00004">
    <property type="entry name" value="AAA"/>
    <property type="match status" value="2"/>
</dbReference>
<keyword evidence="8" id="KW-1185">Reference proteome</keyword>
<organism evidence="7 8">
    <name type="scientific">Heterobasidion irregulare (strain TC 32-1)</name>
    <dbReference type="NCBI Taxonomy" id="747525"/>
    <lineage>
        <taxon>Eukaryota</taxon>
        <taxon>Fungi</taxon>
        <taxon>Dikarya</taxon>
        <taxon>Basidiomycota</taxon>
        <taxon>Agaricomycotina</taxon>
        <taxon>Agaricomycetes</taxon>
        <taxon>Russulales</taxon>
        <taxon>Bondarzewiaceae</taxon>
        <taxon>Heterobasidion</taxon>
        <taxon>Heterobasidion annosum species complex</taxon>
    </lineage>
</organism>
<dbReference type="Gene3D" id="1.10.8.60">
    <property type="match status" value="2"/>
</dbReference>
<dbReference type="PANTHER" id="PTHR23077">
    <property type="entry name" value="AAA-FAMILY ATPASE"/>
    <property type="match status" value="1"/>
</dbReference>
<dbReference type="FunCoup" id="W4KBA0">
    <property type="interactions" value="750"/>
</dbReference>
<gene>
    <name evidence="7" type="ORF">HETIRDRAFT_157845</name>
</gene>
<dbReference type="AlphaFoldDB" id="W4KBA0"/>
<dbReference type="HOGENOM" id="CLU_000688_8_1_1"/>
<dbReference type="Proteomes" id="UP000030671">
    <property type="component" value="Unassembled WGS sequence"/>
</dbReference>
<feature type="domain" description="AAA+ ATPase" evidence="6">
    <location>
        <begin position="147"/>
        <end position="287"/>
    </location>
</feature>
<dbReference type="FunFam" id="3.40.50.300:FF:000365">
    <property type="entry name" value="Ribosome biogenesis ATPase RIX7"/>
    <property type="match status" value="1"/>
</dbReference>
<dbReference type="CDD" id="cd19530">
    <property type="entry name" value="RecA-like_NVL_r2-like"/>
    <property type="match status" value="1"/>
</dbReference>
<sequence>MEIVSGPNALNKSMQGLWSTHRKKVNLNTPPTPATSTPPVQSPAIEEPHTPQAEAIPGTSTPPTHESSESRPPVSNGKRKARSSRGDESIKRTRISGSSSGIAKEYAPPTVRLSDLGGADACVEKMLELVAMPLAHPEIYLHTGVQPPRGVLLHGPPGCGKTMLAKAIGGELGVPFISISAPSIVSGMSGESEKTLRETFEEAKRVAPCLLFIDEIDAITPKRENAQREMERRIVAQFLTCMDDLSWEKTDNKPVIVIGATNRPDSLDAALRRAGRFDHEIAMGVPDDEARAQILRVLCSKLRLDGSFDFVAFAKATPGYVGADLSALTGAAGIIAVKRIFKQLSEGTLVIPDIEEREVTEVADGDVSMQVDGAQTSEAPLVTVMPNAQLSPFSALTLPTTTGSSIAHFLQAHPSPLTPLQLAPICITSADFAAALKQVQPSAQREGFATVPDVTWADVGALHATRSELHMAVVQPIRRPELFKKVGIDAPCGVLLWGPPGCGKTLLAKAVANESRANFISVKGPELLNKYVGESERAVRQVFSRARASSPCVIFFDELDALVPRRDESLSESSARVVNTLLTELDGLDSRKGVFVLGATNRPDMIDPAMCRPGRLDKLLYVDLPTADERVEIVRTMMRKLPLGPDGAKEAVETLVRERGDGYSGADLAAVVREAGVLALRRTLGTLQEMDGGLAEEGSAGGEAVQVGVHDFDKALEKVGPSVSRAQRRKYQALREKFAGTPVSGGIGEGKGKTDEKEDPRVM</sequence>
<feature type="domain" description="AAA+ ATPase" evidence="6">
    <location>
        <begin position="490"/>
        <end position="626"/>
    </location>
</feature>
<name>W4KBA0_HETIT</name>
<dbReference type="PROSITE" id="PS00674">
    <property type="entry name" value="AAA"/>
    <property type="match status" value="1"/>
</dbReference>
<dbReference type="GO" id="GO:0016887">
    <property type="term" value="F:ATP hydrolysis activity"/>
    <property type="evidence" value="ECO:0007669"/>
    <property type="project" value="InterPro"/>
</dbReference>
<feature type="region of interest" description="Disordered" evidence="5">
    <location>
        <begin position="1"/>
        <end position="104"/>
    </location>
</feature>
<dbReference type="Pfam" id="PF17862">
    <property type="entry name" value="AAA_lid_3"/>
    <property type="match status" value="2"/>
</dbReference>
<dbReference type="EMBL" id="KI925457">
    <property type="protein sequence ID" value="ETW82640.1"/>
    <property type="molecule type" value="Genomic_DNA"/>
</dbReference>
<dbReference type="KEGG" id="hir:HETIRDRAFT_157845"/>
<dbReference type="InterPro" id="IPR003593">
    <property type="entry name" value="AAA+_ATPase"/>
</dbReference>
<accession>W4KBA0</accession>
<feature type="compositionally biased region" description="Low complexity" evidence="5">
    <location>
        <begin position="59"/>
        <end position="73"/>
    </location>
</feature>
<dbReference type="GO" id="GO:0042254">
    <property type="term" value="P:ribosome biogenesis"/>
    <property type="evidence" value="ECO:0007669"/>
    <property type="project" value="TreeGrafter"/>
</dbReference>
<keyword evidence="2" id="KW-0677">Repeat</keyword>
<dbReference type="SUPFAM" id="SSF52540">
    <property type="entry name" value="P-loop containing nucleoside triphosphate hydrolases"/>
    <property type="match status" value="2"/>
</dbReference>
<reference evidence="7 8" key="1">
    <citation type="journal article" date="2012" name="New Phytol.">
        <title>Insight into trade-off between wood decay and parasitism from the genome of a fungal forest pathogen.</title>
        <authorList>
            <person name="Olson A."/>
            <person name="Aerts A."/>
            <person name="Asiegbu F."/>
            <person name="Belbahri L."/>
            <person name="Bouzid O."/>
            <person name="Broberg A."/>
            <person name="Canback B."/>
            <person name="Coutinho P.M."/>
            <person name="Cullen D."/>
            <person name="Dalman K."/>
            <person name="Deflorio G."/>
            <person name="van Diepen L.T."/>
            <person name="Dunand C."/>
            <person name="Duplessis S."/>
            <person name="Durling M."/>
            <person name="Gonthier P."/>
            <person name="Grimwood J."/>
            <person name="Fossdal C.G."/>
            <person name="Hansson D."/>
            <person name="Henrissat B."/>
            <person name="Hietala A."/>
            <person name="Himmelstrand K."/>
            <person name="Hoffmeister D."/>
            <person name="Hogberg N."/>
            <person name="James T.Y."/>
            <person name="Karlsson M."/>
            <person name="Kohler A."/>
            <person name="Kues U."/>
            <person name="Lee Y.H."/>
            <person name="Lin Y.C."/>
            <person name="Lind M."/>
            <person name="Lindquist E."/>
            <person name="Lombard V."/>
            <person name="Lucas S."/>
            <person name="Lunden K."/>
            <person name="Morin E."/>
            <person name="Murat C."/>
            <person name="Park J."/>
            <person name="Raffaello T."/>
            <person name="Rouze P."/>
            <person name="Salamov A."/>
            <person name="Schmutz J."/>
            <person name="Solheim H."/>
            <person name="Stahlberg J."/>
            <person name="Velez H."/>
            <person name="de Vries R.P."/>
            <person name="Wiebenga A."/>
            <person name="Woodward S."/>
            <person name="Yakovlev I."/>
            <person name="Garbelotto M."/>
            <person name="Martin F."/>
            <person name="Grigoriev I.V."/>
            <person name="Stenlid J."/>
        </authorList>
    </citation>
    <scope>NUCLEOTIDE SEQUENCE [LARGE SCALE GENOMIC DNA]</scope>
    <source>
        <strain evidence="7 8">TC 32-1</strain>
    </source>
</reference>
<evidence type="ECO:0000256" key="4">
    <source>
        <dbReference type="ARBA" id="ARBA00022840"/>
    </source>
</evidence>
<dbReference type="InterPro" id="IPR050168">
    <property type="entry name" value="AAA_ATPase_domain"/>
</dbReference>
<keyword evidence="3" id="KW-0547">Nucleotide-binding</keyword>
<dbReference type="SMART" id="SM00382">
    <property type="entry name" value="AAA"/>
    <property type="match status" value="2"/>
</dbReference>
<evidence type="ECO:0000313" key="8">
    <source>
        <dbReference type="Proteomes" id="UP000030671"/>
    </source>
</evidence>
<comment type="similarity">
    <text evidence="1">Belongs to the AAA ATPase family.</text>
</comment>
<evidence type="ECO:0000259" key="6">
    <source>
        <dbReference type="SMART" id="SM00382"/>
    </source>
</evidence>
<dbReference type="GO" id="GO:0003723">
    <property type="term" value="F:RNA binding"/>
    <property type="evidence" value="ECO:0007669"/>
    <property type="project" value="TreeGrafter"/>
</dbReference>
<feature type="compositionally biased region" description="Basic and acidic residues" evidence="5">
    <location>
        <begin position="750"/>
        <end position="763"/>
    </location>
</feature>
<evidence type="ECO:0000256" key="1">
    <source>
        <dbReference type="ARBA" id="ARBA00006914"/>
    </source>
</evidence>
<dbReference type="FunFam" id="3.40.50.300:FF:000018">
    <property type="entry name" value="Cell division control 48"/>
    <property type="match status" value="1"/>
</dbReference>
<dbReference type="InterPro" id="IPR003960">
    <property type="entry name" value="ATPase_AAA_CS"/>
</dbReference>